<organism evidence="4 5">
    <name type="scientific">Bacteroides pectinophilus CAG:437</name>
    <dbReference type="NCBI Taxonomy" id="1263051"/>
    <lineage>
        <taxon>Bacteria</taxon>
        <taxon>Bacillati</taxon>
        <taxon>Bacillota</taxon>
        <taxon>Clostridia</taxon>
        <taxon>Eubacteriales</taxon>
    </lineage>
</organism>
<dbReference type="GO" id="GO:0009294">
    <property type="term" value="P:DNA-mediated transformation"/>
    <property type="evidence" value="ECO:0007669"/>
    <property type="project" value="InterPro"/>
</dbReference>
<dbReference type="SUPFAM" id="SSF102405">
    <property type="entry name" value="MCP/YpsA-like"/>
    <property type="match status" value="1"/>
</dbReference>
<dbReference type="AlphaFoldDB" id="R7AML1"/>
<feature type="domain" description="DprA winged helix" evidence="3">
    <location>
        <begin position="307"/>
        <end position="355"/>
    </location>
</feature>
<evidence type="ECO:0000313" key="4">
    <source>
        <dbReference type="EMBL" id="CDD56769.1"/>
    </source>
</evidence>
<dbReference type="InterPro" id="IPR041614">
    <property type="entry name" value="DprA_WH"/>
</dbReference>
<gene>
    <name evidence="4" type="ORF">BN656_01196</name>
</gene>
<sequence length="369" mass="40340">MVDEEFCVYWLNNIRGIGNTKISELMAIFGSACGVYNAGEQELKDAMSGSNVRFSHGDFDNLIACRNAEWVRREYESLVAKQIAFTYPGRADYPVRLGMIYDAPHILYYKGHLPDAAPSVAIIGARACSAYGRQIAEMFGRELARAGVQVVSGLATGIDTFGQRASAEAGGRTFAVLGSGVDVCYPRSNIGLYADTMIHGGILSEYPPGTKPSAGNFPVRNRIISALADVVVVVEARRRSGTLITVDAALEQNKDIMAVPGRVGDVLSEGCNYLLKQGAHVVTQTRDILEILGINIINKKEKNNIVLASEEEKVYGSICLIPKSIDIIIEETHLTPLKVCEILLNLELKDMIEQVSHNYYVRKMCDNGD</sequence>
<dbReference type="Gene3D" id="3.40.50.450">
    <property type="match status" value="1"/>
</dbReference>
<dbReference type="Pfam" id="PF02481">
    <property type="entry name" value="DNA_processg_A"/>
    <property type="match status" value="1"/>
</dbReference>
<accession>R7AML1</accession>
<evidence type="ECO:0000256" key="1">
    <source>
        <dbReference type="ARBA" id="ARBA00006525"/>
    </source>
</evidence>
<dbReference type="InterPro" id="IPR057666">
    <property type="entry name" value="DrpA_SLOG"/>
</dbReference>
<reference evidence="4" key="1">
    <citation type="submission" date="2012-11" db="EMBL/GenBank/DDBJ databases">
        <title>Dependencies among metagenomic species, viruses, plasmids and units of genetic variation.</title>
        <authorList>
            <person name="Nielsen H.B."/>
            <person name="Almeida M."/>
            <person name="Juncker A.S."/>
            <person name="Rasmussen S."/>
            <person name="Li J."/>
            <person name="Sunagawa S."/>
            <person name="Plichta D."/>
            <person name="Gautier L."/>
            <person name="Le Chatelier E."/>
            <person name="Peletier E."/>
            <person name="Bonde I."/>
            <person name="Nielsen T."/>
            <person name="Manichanh C."/>
            <person name="Arumugam M."/>
            <person name="Batto J."/>
            <person name="Santos M.B.Q.D."/>
            <person name="Blom N."/>
            <person name="Borruel N."/>
            <person name="Burgdorf K.S."/>
            <person name="Boumezbeur F."/>
            <person name="Casellas F."/>
            <person name="Dore J."/>
            <person name="Guarner F."/>
            <person name="Hansen T."/>
            <person name="Hildebrand F."/>
            <person name="Kaas R.S."/>
            <person name="Kennedy S."/>
            <person name="Kristiansen K."/>
            <person name="Kultima J.R."/>
            <person name="Leonard P."/>
            <person name="Levenez F."/>
            <person name="Lund O."/>
            <person name="Moumen B."/>
            <person name="Le Paslier D."/>
            <person name="Pons N."/>
            <person name="Pedersen O."/>
            <person name="Prifti E."/>
            <person name="Qin J."/>
            <person name="Raes J."/>
            <person name="Tap J."/>
            <person name="Tims S."/>
            <person name="Ussery D.W."/>
            <person name="Yamada T."/>
            <person name="MetaHit consortium"/>
            <person name="Renault P."/>
            <person name="Sicheritz-Ponten T."/>
            <person name="Bork P."/>
            <person name="Wang J."/>
            <person name="Brunak S."/>
            <person name="Ehrlich S.D."/>
        </authorList>
    </citation>
    <scope>NUCLEOTIDE SEQUENCE [LARGE SCALE GENOMIC DNA]</scope>
</reference>
<protein>
    <submittedName>
        <fullName evidence="4">Uncharacterized protein</fullName>
    </submittedName>
</protein>
<dbReference type="PANTHER" id="PTHR43022">
    <property type="entry name" value="PROTEIN SMF"/>
    <property type="match status" value="1"/>
</dbReference>
<dbReference type="Proteomes" id="UP000018141">
    <property type="component" value="Unassembled WGS sequence"/>
</dbReference>
<evidence type="ECO:0000313" key="5">
    <source>
        <dbReference type="Proteomes" id="UP000018141"/>
    </source>
</evidence>
<dbReference type="PANTHER" id="PTHR43022:SF1">
    <property type="entry name" value="PROTEIN SMF"/>
    <property type="match status" value="1"/>
</dbReference>
<evidence type="ECO:0000259" key="2">
    <source>
        <dbReference type="Pfam" id="PF02481"/>
    </source>
</evidence>
<comment type="caution">
    <text evidence="4">The sequence shown here is derived from an EMBL/GenBank/DDBJ whole genome shotgun (WGS) entry which is preliminary data.</text>
</comment>
<comment type="similarity">
    <text evidence="1">Belongs to the DprA/Smf family.</text>
</comment>
<dbReference type="Pfam" id="PF17782">
    <property type="entry name" value="WHD_DprA"/>
    <property type="match status" value="1"/>
</dbReference>
<feature type="domain" description="Smf/DprA SLOG" evidence="2">
    <location>
        <begin position="87"/>
        <end position="291"/>
    </location>
</feature>
<dbReference type="InterPro" id="IPR036388">
    <property type="entry name" value="WH-like_DNA-bd_sf"/>
</dbReference>
<dbReference type="NCBIfam" id="TIGR00732">
    <property type="entry name" value="dprA"/>
    <property type="match status" value="1"/>
</dbReference>
<proteinExistence type="inferred from homology"/>
<evidence type="ECO:0000259" key="3">
    <source>
        <dbReference type="Pfam" id="PF17782"/>
    </source>
</evidence>
<name>R7AML1_9FIRM</name>
<dbReference type="InterPro" id="IPR003488">
    <property type="entry name" value="DprA"/>
</dbReference>
<dbReference type="EMBL" id="CBHH010000037">
    <property type="protein sequence ID" value="CDD56769.1"/>
    <property type="molecule type" value="Genomic_DNA"/>
</dbReference>
<dbReference type="Gene3D" id="1.10.10.10">
    <property type="entry name" value="Winged helix-like DNA-binding domain superfamily/Winged helix DNA-binding domain"/>
    <property type="match status" value="1"/>
</dbReference>